<protein>
    <recommendedName>
        <fullName evidence="5">Dual-action ribosomal maturation protein DarP</fullName>
    </recommendedName>
    <alternativeName>
        <fullName evidence="5">Large ribosomal subunit assembly factor DarP</fullName>
    </alternativeName>
</protein>
<dbReference type="CDD" id="cd16331">
    <property type="entry name" value="YjgA-like"/>
    <property type="match status" value="1"/>
</dbReference>
<comment type="subcellular location">
    <subcellularLocation>
        <location evidence="5">Cytoplasm</location>
    </subcellularLocation>
    <text evidence="5">Associates with late stage pre-50S ribosomal subunits.</text>
</comment>
<evidence type="ECO:0000313" key="8">
    <source>
        <dbReference type="Proteomes" id="UP000604481"/>
    </source>
</evidence>
<gene>
    <name evidence="5" type="primary">darP</name>
    <name evidence="7" type="ORF">INR99_10620</name>
</gene>
<dbReference type="InterPro" id="IPR023153">
    <property type="entry name" value="DarP_sf"/>
</dbReference>
<accession>A0A8J7KEU9</accession>
<dbReference type="Proteomes" id="UP000604481">
    <property type="component" value="Unassembled WGS sequence"/>
</dbReference>
<dbReference type="GO" id="GO:0019843">
    <property type="term" value="F:rRNA binding"/>
    <property type="evidence" value="ECO:0007669"/>
    <property type="project" value="UniProtKB-UniRule"/>
</dbReference>
<dbReference type="NCBIfam" id="NF003593">
    <property type="entry name" value="PRK05255.1-1"/>
    <property type="match status" value="1"/>
</dbReference>
<dbReference type="PANTHER" id="PTHR38101:SF1">
    <property type="entry name" value="UPF0307 PROTEIN YJGA"/>
    <property type="match status" value="1"/>
</dbReference>
<dbReference type="PIRSF" id="PIRSF016183">
    <property type="entry name" value="UCP016183"/>
    <property type="match status" value="1"/>
</dbReference>
<comment type="function">
    <text evidence="5">Member of a network of 50S ribosomal subunit biogenesis factors which assembles along the 30S-50S interface, preventing incorrect 23S rRNA structures from forming. Promotes peptidyl transferase center (PTC) maturation.</text>
</comment>
<dbReference type="HAMAP" id="MF_00765">
    <property type="entry name" value="DarP"/>
    <property type="match status" value="1"/>
</dbReference>
<evidence type="ECO:0000256" key="4">
    <source>
        <dbReference type="ARBA" id="ARBA00022884"/>
    </source>
</evidence>
<dbReference type="Gene3D" id="1.10.60.30">
    <property type="entry name" value="PSPTO4464-like domains"/>
    <property type="match status" value="2"/>
</dbReference>
<evidence type="ECO:0000256" key="3">
    <source>
        <dbReference type="ARBA" id="ARBA00022730"/>
    </source>
</evidence>
<reference evidence="7 8" key="1">
    <citation type="submission" date="2020-10" db="EMBL/GenBank/DDBJ databases">
        <title>The genome sequence of Chitinilyticum litopenaei 4Y14.</title>
        <authorList>
            <person name="Liu Y."/>
        </authorList>
    </citation>
    <scope>NUCLEOTIDE SEQUENCE [LARGE SCALE GENOMIC DNA]</scope>
    <source>
        <strain evidence="7 8">4Y14</strain>
    </source>
</reference>
<dbReference type="InterPro" id="IPR006839">
    <property type="entry name" value="DarP"/>
</dbReference>
<dbReference type="PANTHER" id="PTHR38101">
    <property type="entry name" value="UPF0307 PROTEIN YJGA"/>
    <property type="match status" value="1"/>
</dbReference>
<evidence type="ECO:0000256" key="5">
    <source>
        <dbReference type="HAMAP-Rule" id="MF_00765"/>
    </source>
</evidence>
<keyword evidence="2 5" id="KW-0690">Ribosome biogenesis</keyword>
<organism evidence="7 8">
    <name type="scientific">Chitinilyticum piscinae</name>
    <dbReference type="NCBI Taxonomy" id="2866724"/>
    <lineage>
        <taxon>Bacteria</taxon>
        <taxon>Pseudomonadati</taxon>
        <taxon>Pseudomonadota</taxon>
        <taxon>Betaproteobacteria</taxon>
        <taxon>Neisseriales</taxon>
        <taxon>Chitinibacteraceae</taxon>
        <taxon>Chitinilyticum</taxon>
    </lineage>
</organism>
<comment type="caution">
    <text evidence="7">The sequence shown here is derived from an EMBL/GenBank/DDBJ whole genome shotgun (WGS) entry which is preliminary data.</text>
</comment>
<keyword evidence="8" id="KW-1185">Reference proteome</keyword>
<dbReference type="EMBL" id="JADFUA010000005">
    <property type="protein sequence ID" value="MBE9609804.1"/>
    <property type="molecule type" value="Genomic_DNA"/>
</dbReference>
<evidence type="ECO:0000256" key="2">
    <source>
        <dbReference type="ARBA" id="ARBA00022517"/>
    </source>
</evidence>
<comment type="similarity">
    <text evidence="5">Belongs to the DarP family.</text>
</comment>
<dbReference type="SUPFAM" id="SSF158710">
    <property type="entry name" value="PSPTO4464-like"/>
    <property type="match status" value="1"/>
</dbReference>
<sequence length="191" mass="21791">MNQQFEHDDDIEPASKSQLKRESEELQALGEKLIPLDRKQLESLNLPDKLFEALLEAKRLKAHGAIARHKQFIGKLMRQVDPAPIHALLDKLAGVSDTHNAWLHGLERQRDRLLNDPKALEALIGEHPDLDVQQLRQLIRNAQKEKASLGTPKPLPMKAYRELFKLLKQFNPEPPIPGVLRSDDDDFDADE</sequence>
<evidence type="ECO:0000313" key="7">
    <source>
        <dbReference type="EMBL" id="MBE9609804.1"/>
    </source>
</evidence>
<keyword evidence="3 5" id="KW-0699">rRNA-binding</keyword>
<keyword evidence="4 5" id="KW-0694">RNA-binding</keyword>
<evidence type="ECO:0000256" key="6">
    <source>
        <dbReference type="SAM" id="MobiDB-lite"/>
    </source>
</evidence>
<keyword evidence="1 5" id="KW-0963">Cytoplasm</keyword>
<evidence type="ECO:0000256" key="1">
    <source>
        <dbReference type="ARBA" id="ARBA00022490"/>
    </source>
</evidence>
<dbReference type="RefSeq" id="WP_194116325.1">
    <property type="nucleotide sequence ID" value="NZ_JADFUA010000005.1"/>
</dbReference>
<dbReference type="GO" id="GO:0043022">
    <property type="term" value="F:ribosome binding"/>
    <property type="evidence" value="ECO:0007669"/>
    <property type="project" value="UniProtKB-UniRule"/>
</dbReference>
<dbReference type="GO" id="GO:1902626">
    <property type="term" value="P:assembly of large subunit precursor of preribosome"/>
    <property type="evidence" value="ECO:0007669"/>
    <property type="project" value="UniProtKB-UniRule"/>
</dbReference>
<feature type="region of interest" description="Disordered" evidence="6">
    <location>
        <begin position="1"/>
        <end position="23"/>
    </location>
</feature>
<name>A0A8J7KEU9_9NEIS</name>
<dbReference type="GO" id="GO:0005829">
    <property type="term" value="C:cytosol"/>
    <property type="evidence" value="ECO:0007669"/>
    <property type="project" value="TreeGrafter"/>
</dbReference>
<dbReference type="AlphaFoldDB" id="A0A8J7KEU9"/>
<dbReference type="Pfam" id="PF04751">
    <property type="entry name" value="DarP"/>
    <property type="match status" value="1"/>
</dbReference>
<feature type="region of interest" description="Disordered" evidence="6">
    <location>
        <begin position="170"/>
        <end position="191"/>
    </location>
</feature>
<proteinExistence type="inferred from homology"/>